<dbReference type="AlphaFoldDB" id="A0A0F9SB35"/>
<reference evidence="2" key="1">
    <citation type="journal article" date="2015" name="Nature">
        <title>Complex archaea that bridge the gap between prokaryotes and eukaryotes.</title>
        <authorList>
            <person name="Spang A."/>
            <person name="Saw J.H."/>
            <person name="Jorgensen S.L."/>
            <person name="Zaremba-Niedzwiedzka K."/>
            <person name="Martijn J."/>
            <person name="Lind A.E."/>
            <person name="van Eijk R."/>
            <person name="Schleper C."/>
            <person name="Guy L."/>
            <person name="Ettema T.J."/>
        </authorList>
    </citation>
    <scope>NUCLEOTIDE SEQUENCE</scope>
</reference>
<protein>
    <recommendedName>
        <fullName evidence="1">TET-Associated Glycosyltransferase domain-containing protein</fullName>
    </recommendedName>
</protein>
<feature type="domain" description="TET-Associated Glycosyltransferase" evidence="1">
    <location>
        <begin position="3"/>
        <end position="204"/>
    </location>
</feature>
<comment type="caution">
    <text evidence="2">The sequence shown here is derived from an EMBL/GenBank/DDBJ whole genome shotgun (WGS) entry which is preliminary data.</text>
</comment>
<dbReference type="EMBL" id="LAZR01000725">
    <property type="protein sequence ID" value="KKN59472.1"/>
    <property type="molecule type" value="Genomic_DNA"/>
</dbReference>
<dbReference type="InterPro" id="IPR049100">
    <property type="entry name" value="TAGT"/>
</dbReference>
<sequence length="270" mass="31715">MSKIIIPSYRRANRLMKYNDNHTIAYIDPVSMRDTFLFIREEEKDNYNEVALKYGCSLILLHIPKSKGIPETRDAILDYARDHEVEKLIMIDDDLQLNSKPDAKTYIRMRSERNDFAKMVTDLEHFCSQEFPVVGITARQFSMEKTKSYDINTRIIQVYCLYMPIIKTSKIRFSDAGFPFMTDYYFILSLLQAGHKNLCLNTYCRDDRSQTSGGCKEMRTAENQSKSAVGLYKKFPDLVTLYQKETGTWQESRINVRIAWRKTWKNPNIE</sequence>
<accession>A0A0F9SB35</accession>
<evidence type="ECO:0000313" key="2">
    <source>
        <dbReference type="EMBL" id="KKN59472.1"/>
    </source>
</evidence>
<dbReference type="Pfam" id="PF20691">
    <property type="entry name" value="TAGT"/>
    <property type="match status" value="1"/>
</dbReference>
<gene>
    <name evidence="2" type="ORF">LCGC14_0541840</name>
</gene>
<evidence type="ECO:0000259" key="1">
    <source>
        <dbReference type="Pfam" id="PF20691"/>
    </source>
</evidence>
<name>A0A0F9SB35_9ZZZZ</name>
<proteinExistence type="predicted"/>
<organism evidence="2">
    <name type="scientific">marine sediment metagenome</name>
    <dbReference type="NCBI Taxonomy" id="412755"/>
    <lineage>
        <taxon>unclassified sequences</taxon>
        <taxon>metagenomes</taxon>
        <taxon>ecological metagenomes</taxon>
    </lineage>
</organism>